<dbReference type="EMBL" id="FORX01000001">
    <property type="protein sequence ID" value="SFJ07803.1"/>
    <property type="molecule type" value="Genomic_DNA"/>
</dbReference>
<gene>
    <name evidence="2" type="ORF">SAMN04488082_101265</name>
</gene>
<name>A0A1I3NEU7_9BACT</name>
<keyword evidence="1" id="KW-0472">Membrane</keyword>
<dbReference type="Proteomes" id="UP000198635">
    <property type="component" value="Unassembled WGS sequence"/>
</dbReference>
<organism evidence="2 3">
    <name type="scientific">Desulfomicrobium apsheronum</name>
    <dbReference type="NCBI Taxonomy" id="52560"/>
    <lineage>
        <taxon>Bacteria</taxon>
        <taxon>Pseudomonadati</taxon>
        <taxon>Thermodesulfobacteriota</taxon>
        <taxon>Desulfovibrionia</taxon>
        <taxon>Desulfovibrionales</taxon>
        <taxon>Desulfomicrobiaceae</taxon>
        <taxon>Desulfomicrobium</taxon>
    </lineage>
</organism>
<accession>A0A1I3NEU7</accession>
<proteinExistence type="predicted"/>
<feature type="transmembrane region" description="Helical" evidence="1">
    <location>
        <begin position="273"/>
        <end position="291"/>
    </location>
</feature>
<protein>
    <submittedName>
        <fullName evidence="2">Uncharacterized protein</fullName>
    </submittedName>
</protein>
<evidence type="ECO:0000313" key="2">
    <source>
        <dbReference type="EMBL" id="SFJ07803.1"/>
    </source>
</evidence>
<keyword evidence="1" id="KW-1133">Transmembrane helix</keyword>
<feature type="transmembrane region" description="Helical" evidence="1">
    <location>
        <begin position="135"/>
        <end position="156"/>
    </location>
</feature>
<feature type="transmembrane region" description="Helical" evidence="1">
    <location>
        <begin position="21"/>
        <end position="39"/>
    </location>
</feature>
<keyword evidence="3" id="KW-1185">Reference proteome</keyword>
<dbReference type="AlphaFoldDB" id="A0A1I3NEU7"/>
<keyword evidence="1" id="KW-0812">Transmembrane</keyword>
<dbReference type="STRING" id="52560.SAMN04488082_101265"/>
<feature type="transmembrane region" description="Helical" evidence="1">
    <location>
        <begin position="234"/>
        <end position="253"/>
    </location>
</feature>
<evidence type="ECO:0000256" key="1">
    <source>
        <dbReference type="SAM" id="Phobius"/>
    </source>
</evidence>
<dbReference type="OrthoDB" id="9818318at2"/>
<evidence type="ECO:0000313" key="3">
    <source>
        <dbReference type="Proteomes" id="UP000198635"/>
    </source>
</evidence>
<reference evidence="3" key="1">
    <citation type="submission" date="2016-10" db="EMBL/GenBank/DDBJ databases">
        <authorList>
            <person name="Varghese N."/>
            <person name="Submissions S."/>
        </authorList>
    </citation>
    <scope>NUCLEOTIDE SEQUENCE [LARGE SCALE GENOMIC DNA]</scope>
    <source>
        <strain evidence="3">DSM 5918</strain>
    </source>
</reference>
<dbReference type="RefSeq" id="WP_092372336.1">
    <property type="nucleotide sequence ID" value="NZ_FORX01000001.1"/>
</dbReference>
<sequence>MHNDSHHTSRQDAAVTPSQRFVKILKISSVVVIALYAFGRWARAEHGKLLFGHDPVTTAFGADIQFTMDAVMTICVNLIKLMTDGAFRSGMLESLLKEAPLMWGFAACLASLVIVGALGVLIWGHRNSFLDRSYFRVLDLLLTTGAVCALAGYFCLMSFETEIFDIKAVLQPVKAEVLAESMQSKAADFRKMENRVHLLQRLLANPSNMAEHMTHRPWFRHDADEDQEGPRAQVLTLAILLATLVVGAFLLIHRQALSCRKDDNDLLNRLGRIVWVLIITSQIFMLSTLYGKLGRSLIFPVVSLRLDSSEATPTHPVFLLAEDESHLIIYDRLNFFQIRHVPKTRLVSIGVLFQDTPFRNRSHTLDEFTPGEAVGLRNGQVSNL</sequence>
<feature type="transmembrane region" description="Helical" evidence="1">
    <location>
        <begin position="100"/>
        <end position="123"/>
    </location>
</feature>